<dbReference type="AlphaFoldDB" id="A0A0M3IUR9"/>
<organism evidence="1 2">
    <name type="scientific">Ascaris lumbricoides</name>
    <name type="common">Giant roundworm</name>
    <dbReference type="NCBI Taxonomy" id="6252"/>
    <lineage>
        <taxon>Eukaryota</taxon>
        <taxon>Metazoa</taxon>
        <taxon>Ecdysozoa</taxon>
        <taxon>Nematoda</taxon>
        <taxon>Chromadorea</taxon>
        <taxon>Rhabditida</taxon>
        <taxon>Spirurina</taxon>
        <taxon>Ascaridomorpha</taxon>
        <taxon>Ascaridoidea</taxon>
        <taxon>Ascarididae</taxon>
        <taxon>Ascaris</taxon>
    </lineage>
</organism>
<dbReference type="WBParaSite" id="ALUE_0002249701-mRNA-1">
    <property type="protein sequence ID" value="ALUE_0002249701-mRNA-1"/>
    <property type="gene ID" value="ALUE_0002249701"/>
</dbReference>
<keyword evidence="1" id="KW-1185">Reference proteome</keyword>
<protein>
    <submittedName>
        <fullName evidence="2">Uncharacterized protein</fullName>
    </submittedName>
</protein>
<name>A0A0M3IUR9_ASCLU</name>
<dbReference type="Proteomes" id="UP000036681">
    <property type="component" value="Unplaced"/>
</dbReference>
<sequence length="73" mass="8055">MKAFPKLVKQDGGCRNYYKAAPAGVGPREVVSATSLEIHCPPSKLLKYECLLLTSEDIRGITNKLLRLFTSCL</sequence>
<evidence type="ECO:0000313" key="2">
    <source>
        <dbReference type="WBParaSite" id="ALUE_0002249701-mRNA-1"/>
    </source>
</evidence>
<accession>A0A0M3IUR9</accession>
<evidence type="ECO:0000313" key="1">
    <source>
        <dbReference type="Proteomes" id="UP000036681"/>
    </source>
</evidence>
<reference evidence="2" key="1">
    <citation type="submission" date="2017-02" db="UniProtKB">
        <authorList>
            <consortium name="WormBaseParasite"/>
        </authorList>
    </citation>
    <scope>IDENTIFICATION</scope>
</reference>
<proteinExistence type="predicted"/>